<dbReference type="InterPro" id="IPR003661">
    <property type="entry name" value="HisK_dim/P_dom"/>
</dbReference>
<evidence type="ECO:0000256" key="6">
    <source>
        <dbReference type="PROSITE-ProRule" id="PRU00169"/>
    </source>
</evidence>
<dbReference type="SMART" id="SM00448">
    <property type="entry name" value="REC"/>
    <property type="match status" value="1"/>
</dbReference>
<protein>
    <recommendedName>
        <fullName evidence="2">histidine kinase</fullName>
        <ecNumber evidence="2">2.7.13.3</ecNumber>
    </recommendedName>
</protein>
<dbReference type="InterPro" id="IPR011006">
    <property type="entry name" value="CheY-like_superfamily"/>
</dbReference>
<dbReference type="SMART" id="SM00387">
    <property type="entry name" value="HATPase_c"/>
    <property type="match status" value="1"/>
</dbReference>
<gene>
    <name evidence="10" type="ORF">GCM10023093_01750</name>
</gene>
<dbReference type="Pfam" id="PF12833">
    <property type="entry name" value="HTH_18"/>
    <property type="match status" value="1"/>
</dbReference>
<keyword evidence="3 6" id="KW-0597">Phosphoprotein</keyword>
<evidence type="ECO:0000259" key="9">
    <source>
        <dbReference type="PROSITE" id="PS50110"/>
    </source>
</evidence>
<evidence type="ECO:0000313" key="10">
    <source>
        <dbReference type="EMBL" id="GAA4459893.1"/>
    </source>
</evidence>
<keyword evidence="5" id="KW-0804">Transcription</keyword>
<dbReference type="SUPFAM" id="SSF47384">
    <property type="entry name" value="Homodimeric domain of signal transducing histidine kinase"/>
    <property type="match status" value="1"/>
</dbReference>
<dbReference type="Gene3D" id="3.30.565.10">
    <property type="entry name" value="Histidine kinase-like ATPase, C-terminal domain"/>
    <property type="match status" value="1"/>
</dbReference>
<reference evidence="11" key="1">
    <citation type="journal article" date="2019" name="Int. J. Syst. Evol. Microbiol.">
        <title>The Global Catalogue of Microorganisms (GCM) 10K type strain sequencing project: providing services to taxonomists for standard genome sequencing and annotation.</title>
        <authorList>
            <consortium name="The Broad Institute Genomics Platform"/>
            <consortium name="The Broad Institute Genome Sequencing Center for Infectious Disease"/>
            <person name="Wu L."/>
            <person name="Ma J."/>
        </authorList>
    </citation>
    <scope>NUCLEOTIDE SEQUENCE [LARGE SCALE GENOMIC DNA]</scope>
    <source>
        <strain evidence="11">JCM 32105</strain>
    </source>
</reference>
<dbReference type="InterPro" id="IPR011990">
    <property type="entry name" value="TPR-like_helical_dom_sf"/>
</dbReference>
<dbReference type="Gene3D" id="1.25.40.10">
    <property type="entry name" value="Tetratricopeptide repeat domain"/>
    <property type="match status" value="3"/>
</dbReference>
<dbReference type="EMBL" id="BAABFA010000001">
    <property type="protein sequence ID" value="GAA4459893.1"/>
    <property type="molecule type" value="Genomic_DNA"/>
</dbReference>
<dbReference type="PROSITE" id="PS50109">
    <property type="entry name" value="HIS_KIN"/>
    <property type="match status" value="1"/>
</dbReference>
<dbReference type="InterPro" id="IPR036097">
    <property type="entry name" value="HisK_dim/P_sf"/>
</dbReference>
<evidence type="ECO:0000256" key="2">
    <source>
        <dbReference type="ARBA" id="ARBA00012438"/>
    </source>
</evidence>
<dbReference type="Gene3D" id="1.10.287.130">
    <property type="match status" value="1"/>
</dbReference>
<dbReference type="InterPro" id="IPR005467">
    <property type="entry name" value="His_kinase_dom"/>
</dbReference>
<dbReference type="SUPFAM" id="SSF48452">
    <property type="entry name" value="TPR-like"/>
    <property type="match status" value="1"/>
</dbReference>
<sequence length="955" mass="108646">MYANKADSLKKVLSGIDNKQMHAHIVLGIGDAYDDEKKHDTAVFYYNKAVAEFSVLKLDTLVMQTLFSEAQSLKKAGRHTEAQERYEQAIAIAKRSGRVQDQIRYLYKSAGLYETQGYYHLSADRYKETIALADLNGMKSDEANIYNRLAWVYNMLGEHERAITSITESTRIYDSLNDVSGVLGAYNSLSVIYSKQKRYNEALHYAMLTDSLTKVAKLTTMNALANMAIIYKNMGEYEKSASISRKILESDLEDKFTVMCVHSNLIAPLAALGDHKGAKEHFRKCEEMNRRLFQDVFVHIENNKEMAKAEMIAGRMDSALRFAHTYAALCKEHNMLNDEYKDCYTLLADIYKKKGDIDNALRYMKEFVDLQDTLFRKSRNNELAEAEIRLKLVDKNRTLDVLVKENELHKVKGERLAILMGLGGLVVIIGAGSYRRTLRKNAQLKKQKQIIDDQLSQLAIASEMRSKFYANMSHELRTPVTLLSGMLELMKNEGDSRRPEKLDIAYNNSRKLQYMIEEILDLSRLEKSETKLNMRSVVVAPLLRRIVFTFESFIQKKGLELAYADDSITGLHIQVDENKFEKIINNLIFNAIKFNKEKGSIAVKAYRAGNALYIEVRDTGVGISEKDVPYIFERFYQSSSGKNAEGVGIGLSLVKEFTELLGGTVNVTSTPEHGSVFSLSFPLAEPVISQHVTEDPHGDMPQWQLPVDGCSVLIVEDNAEMRYYLKEILGSKVTIAEANNGVEALHWLENNTPDLIISDIMMPQMDGEEFVAMLKRTDTLRKIPVIMLTALAASERQLALLRLGVDDYIVKPFNAEELQARVYNLLNNYAARKEFILQSAEPDDIQAESPEADEFRRKVTEFVLSRLKRSDVSVYDLAYELAMSERHLHRTARSLTGYSPSQLIKEVKLQKAYELLQSGEINKIDDVARRVGFEKASYFSQQFFDRFGKRPSAFL</sequence>
<feature type="domain" description="Response regulatory" evidence="9">
    <location>
        <begin position="711"/>
        <end position="826"/>
    </location>
</feature>
<dbReference type="Pfam" id="PF00512">
    <property type="entry name" value="HisKA"/>
    <property type="match status" value="1"/>
</dbReference>
<dbReference type="SMART" id="SM00342">
    <property type="entry name" value="HTH_ARAC"/>
    <property type="match status" value="1"/>
</dbReference>
<dbReference type="PROSITE" id="PS01124">
    <property type="entry name" value="HTH_ARAC_FAMILY_2"/>
    <property type="match status" value="1"/>
</dbReference>
<dbReference type="PANTHER" id="PTHR43547:SF2">
    <property type="entry name" value="HYBRID SIGNAL TRANSDUCTION HISTIDINE KINASE C"/>
    <property type="match status" value="1"/>
</dbReference>
<dbReference type="Proteomes" id="UP001500067">
    <property type="component" value="Unassembled WGS sequence"/>
</dbReference>
<organism evidence="10 11">
    <name type="scientific">Nemorincola caseinilytica</name>
    <dbReference type="NCBI Taxonomy" id="2054315"/>
    <lineage>
        <taxon>Bacteria</taxon>
        <taxon>Pseudomonadati</taxon>
        <taxon>Bacteroidota</taxon>
        <taxon>Chitinophagia</taxon>
        <taxon>Chitinophagales</taxon>
        <taxon>Chitinophagaceae</taxon>
        <taxon>Nemorincola</taxon>
    </lineage>
</organism>
<feature type="domain" description="Histidine kinase" evidence="8">
    <location>
        <begin position="471"/>
        <end position="685"/>
    </location>
</feature>
<dbReference type="Pfam" id="PF13374">
    <property type="entry name" value="TPR_10"/>
    <property type="match status" value="1"/>
</dbReference>
<dbReference type="InterPro" id="IPR019734">
    <property type="entry name" value="TPR_rpt"/>
</dbReference>
<feature type="domain" description="HTH araC/xylS-type" evidence="7">
    <location>
        <begin position="857"/>
        <end position="955"/>
    </location>
</feature>
<dbReference type="SUPFAM" id="SSF52172">
    <property type="entry name" value="CheY-like"/>
    <property type="match status" value="1"/>
</dbReference>
<dbReference type="Pfam" id="PF02518">
    <property type="entry name" value="HATPase_c"/>
    <property type="match status" value="1"/>
</dbReference>
<evidence type="ECO:0000313" key="11">
    <source>
        <dbReference type="Proteomes" id="UP001500067"/>
    </source>
</evidence>
<evidence type="ECO:0000256" key="5">
    <source>
        <dbReference type="ARBA" id="ARBA00023163"/>
    </source>
</evidence>
<evidence type="ECO:0000256" key="4">
    <source>
        <dbReference type="ARBA" id="ARBA00023015"/>
    </source>
</evidence>
<comment type="catalytic activity">
    <reaction evidence="1">
        <text>ATP + protein L-histidine = ADP + protein N-phospho-L-histidine.</text>
        <dbReference type="EC" id="2.7.13.3"/>
    </reaction>
</comment>
<dbReference type="Pfam" id="PF13181">
    <property type="entry name" value="TPR_8"/>
    <property type="match status" value="2"/>
</dbReference>
<dbReference type="PRINTS" id="PR00344">
    <property type="entry name" value="BCTRLSENSOR"/>
</dbReference>
<dbReference type="PROSITE" id="PS50110">
    <property type="entry name" value="RESPONSE_REGULATORY"/>
    <property type="match status" value="1"/>
</dbReference>
<evidence type="ECO:0000259" key="8">
    <source>
        <dbReference type="PROSITE" id="PS50109"/>
    </source>
</evidence>
<evidence type="ECO:0000256" key="1">
    <source>
        <dbReference type="ARBA" id="ARBA00000085"/>
    </source>
</evidence>
<name>A0ABP8N1W5_9BACT</name>
<dbReference type="InterPro" id="IPR018060">
    <property type="entry name" value="HTH_AraC"/>
</dbReference>
<dbReference type="InterPro" id="IPR001789">
    <property type="entry name" value="Sig_transdc_resp-reg_receiver"/>
</dbReference>
<dbReference type="Gene3D" id="3.40.50.2300">
    <property type="match status" value="1"/>
</dbReference>
<dbReference type="InterPro" id="IPR036890">
    <property type="entry name" value="HATPase_C_sf"/>
</dbReference>
<evidence type="ECO:0000256" key="3">
    <source>
        <dbReference type="ARBA" id="ARBA00022553"/>
    </source>
</evidence>
<dbReference type="EC" id="2.7.13.3" evidence="2"/>
<accession>A0ABP8N1W5</accession>
<keyword evidence="11" id="KW-1185">Reference proteome</keyword>
<proteinExistence type="predicted"/>
<dbReference type="SMART" id="SM00028">
    <property type="entry name" value="TPR"/>
    <property type="match status" value="6"/>
</dbReference>
<dbReference type="Pfam" id="PF00072">
    <property type="entry name" value="Response_reg"/>
    <property type="match status" value="1"/>
</dbReference>
<dbReference type="InterPro" id="IPR003594">
    <property type="entry name" value="HATPase_dom"/>
</dbReference>
<dbReference type="SUPFAM" id="SSF55874">
    <property type="entry name" value="ATPase domain of HSP90 chaperone/DNA topoisomerase II/histidine kinase"/>
    <property type="match status" value="1"/>
</dbReference>
<feature type="modified residue" description="4-aspartylphosphate" evidence="6">
    <location>
        <position position="759"/>
    </location>
</feature>
<dbReference type="CDD" id="cd00082">
    <property type="entry name" value="HisKA"/>
    <property type="match status" value="1"/>
</dbReference>
<dbReference type="Gene3D" id="1.10.10.60">
    <property type="entry name" value="Homeodomain-like"/>
    <property type="match status" value="1"/>
</dbReference>
<dbReference type="SUPFAM" id="SSF46689">
    <property type="entry name" value="Homeodomain-like"/>
    <property type="match status" value="1"/>
</dbReference>
<dbReference type="InterPro" id="IPR004358">
    <property type="entry name" value="Sig_transdc_His_kin-like_C"/>
</dbReference>
<dbReference type="SMART" id="SM00388">
    <property type="entry name" value="HisKA"/>
    <property type="match status" value="1"/>
</dbReference>
<dbReference type="InterPro" id="IPR009057">
    <property type="entry name" value="Homeodomain-like_sf"/>
</dbReference>
<keyword evidence="4" id="KW-0805">Transcription regulation</keyword>
<dbReference type="CDD" id="cd00075">
    <property type="entry name" value="HATPase"/>
    <property type="match status" value="1"/>
</dbReference>
<comment type="caution">
    <text evidence="10">The sequence shown here is derived from an EMBL/GenBank/DDBJ whole genome shotgun (WGS) entry which is preliminary data.</text>
</comment>
<evidence type="ECO:0000259" key="7">
    <source>
        <dbReference type="PROSITE" id="PS01124"/>
    </source>
</evidence>
<dbReference type="PANTHER" id="PTHR43547">
    <property type="entry name" value="TWO-COMPONENT HISTIDINE KINASE"/>
    <property type="match status" value="1"/>
</dbReference>